<sequence length="421" mass="47729">MLMSKGQNSIVPQLRFPEFESYGDWNIDKFSSFIKLYRGSSPRPISQFLTKDENGVNWIKIGDTKNAVGFEISKVEEKITTEGSKKSRKVKKGELILANSMSYGATYELKIEGCIYDGWFVLREYEDSFDKQFLLQLLNSDFLQIQYKRLAAGGIVQNISSEIVYNTLLPKFSIKEQQKIAACLSSLDEVINAETEKLELLQDHKKGLLQQLFPQEGETQPKYRFPEFINDGDWEKRTLGDEDFTIIIMGSSPKSSSYNENKKGLPLLQGNADIKNRKSKPRIYTTEVTKKCEIDDILLSVRAPVGTVAKSLHNACIGRGISAIRVVKGNSQEFLYQWLISFEPYWVNISQGGTFDSVNSSDIKSLKIFLPKNPKEQQKIADCLSAADDLIEAQSQKIEDLQFHKKGLLQQLFPNVNEVAV</sequence>
<keyword evidence="6" id="KW-1185">Reference proteome</keyword>
<organism evidence="5 6">
    <name type="scientific">Corallibacter vietnamensis</name>
    <dbReference type="NCBI Taxonomy" id="904130"/>
    <lineage>
        <taxon>Bacteria</taxon>
        <taxon>Pseudomonadati</taxon>
        <taxon>Bacteroidota</taxon>
        <taxon>Flavobacteriia</taxon>
        <taxon>Flavobacteriales</taxon>
        <taxon>Flavobacteriaceae</taxon>
        <taxon>Corallibacter</taxon>
    </lineage>
</organism>
<dbReference type="EMBL" id="BAABBI010000001">
    <property type="protein sequence ID" value="GAA3781042.1"/>
    <property type="molecule type" value="Genomic_DNA"/>
</dbReference>
<dbReference type="Gene3D" id="1.10.287.1120">
    <property type="entry name" value="Bipartite methylase S protein"/>
    <property type="match status" value="1"/>
</dbReference>
<comment type="similarity">
    <text evidence="1">Belongs to the type-I restriction system S methylase family.</text>
</comment>
<dbReference type="Pfam" id="PF01420">
    <property type="entry name" value="Methylase_S"/>
    <property type="match status" value="2"/>
</dbReference>
<evidence type="ECO:0000256" key="2">
    <source>
        <dbReference type="ARBA" id="ARBA00022747"/>
    </source>
</evidence>
<dbReference type="SUPFAM" id="SSF116734">
    <property type="entry name" value="DNA methylase specificity domain"/>
    <property type="match status" value="2"/>
</dbReference>
<dbReference type="InterPro" id="IPR052021">
    <property type="entry name" value="Type-I_RS_S_subunit"/>
</dbReference>
<gene>
    <name evidence="5" type="ORF">GCM10022271_11630</name>
</gene>
<feature type="domain" description="Type I restriction modification DNA specificity" evidence="4">
    <location>
        <begin position="233"/>
        <end position="399"/>
    </location>
</feature>
<feature type="domain" description="Type I restriction modification DNA specificity" evidence="4">
    <location>
        <begin position="25"/>
        <end position="199"/>
    </location>
</feature>
<dbReference type="InterPro" id="IPR000055">
    <property type="entry name" value="Restrct_endonuc_typeI_TRD"/>
</dbReference>
<evidence type="ECO:0000256" key="3">
    <source>
        <dbReference type="ARBA" id="ARBA00023125"/>
    </source>
</evidence>
<evidence type="ECO:0000313" key="5">
    <source>
        <dbReference type="EMBL" id="GAA3781042.1"/>
    </source>
</evidence>
<evidence type="ECO:0000256" key="1">
    <source>
        <dbReference type="ARBA" id="ARBA00010923"/>
    </source>
</evidence>
<name>A0ABP7H0J1_9FLAO</name>
<proteinExistence type="inferred from homology"/>
<protein>
    <recommendedName>
        <fullName evidence="4">Type I restriction modification DNA specificity domain-containing protein</fullName>
    </recommendedName>
</protein>
<accession>A0ABP7H0J1</accession>
<dbReference type="Gene3D" id="3.90.220.20">
    <property type="entry name" value="DNA methylase specificity domains"/>
    <property type="match status" value="2"/>
</dbReference>
<keyword evidence="3" id="KW-0238">DNA-binding</keyword>
<dbReference type="InterPro" id="IPR044946">
    <property type="entry name" value="Restrct_endonuc_typeI_TRD_sf"/>
</dbReference>
<dbReference type="PANTHER" id="PTHR30408:SF12">
    <property type="entry name" value="TYPE I RESTRICTION ENZYME MJAVIII SPECIFICITY SUBUNIT"/>
    <property type="match status" value="1"/>
</dbReference>
<keyword evidence="2" id="KW-0680">Restriction system</keyword>
<dbReference type="CDD" id="cd17494">
    <property type="entry name" value="RMtype1_S_Sma198ORF994P-TRD2-CR2_like"/>
    <property type="match status" value="1"/>
</dbReference>
<dbReference type="PANTHER" id="PTHR30408">
    <property type="entry name" value="TYPE-1 RESTRICTION ENZYME ECOKI SPECIFICITY PROTEIN"/>
    <property type="match status" value="1"/>
</dbReference>
<dbReference type="Proteomes" id="UP001501456">
    <property type="component" value="Unassembled WGS sequence"/>
</dbReference>
<reference evidence="6" key="1">
    <citation type="journal article" date="2019" name="Int. J. Syst. Evol. Microbiol.">
        <title>The Global Catalogue of Microorganisms (GCM) 10K type strain sequencing project: providing services to taxonomists for standard genome sequencing and annotation.</title>
        <authorList>
            <consortium name="The Broad Institute Genomics Platform"/>
            <consortium name="The Broad Institute Genome Sequencing Center for Infectious Disease"/>
            <person name="Wu L."/>
            <person name="Ma J."/>
        </authorList>
    </citation>
    <scope>NUCLEOTIDE SEQUENCE [LARGE SCALE GENOMIC DNA]</scope>
    <source>
        <strain evidence="6">JCM 17525</strain>
    </source>
</reference>
<evidence type="ECO:0000259" key="4">
    <source>
        <dbReference type="Pfam" id="PF01420"/>
    </source>
</evidence>
<dbReference type="CDD" id="cd17283">
    <property type="entry name" value="RMtype1_S_Hpy180ORF7835P_TRD2-CR2_like"/>
    <property type="match status" value="1"/>
</dbReference>
<comment type="caution">
    <text evidence="5">The sequence shown here is derived from an EMBL/GenBank/DDBJ whole genome shotgun (WGS) entry which is preliminary data.</text>
</comment>
<evidence type="ECO:0000313" key="6">
    <source>
        <dbReference type="Proteomes" id="UP001501456"/>
    </source>
</evidence>